<dbReference type="InterPro" id="IPR038550">
    <property type="entry name" value="GPCR_3_9-Cys_sf"/>
</dbReference>
<comment type="caution">
    <text evidence="14">The sequence shown here is derived from an EMBL/GenBank/DDBJ whole genome shotgun (WGS) entry which is preliminary data.</text>
</comment>
<dbReference type="EMBL" id="RHFK02000015">
    <property type="protein sequence ID" value="TWW64623.1"/>
    <property type="molecule type" value="Genomic_DNA"/>
</dbReference>
<feature type="transmembrane region" description="Helical" evidence="12">
    <location>
        <begin position="265"/>
        <end position="292"/>
    </location>
</feature>
<feature type="transmembrane region" description="Helical" evidence="12">
    <location>
        <begin position="356"/>
        <end position="378"/>
    </location>
</feature>
<proteinExistence type="inferred from homology"/>
<evidence type="ECO:0000256" key="8">
    <source>
        <dbReference type="ARBA" id="ARBA00023170"/>
    </source>
</evidence>
<feature type="transmembrane region" description="Helical" evidence="12">
    <location>
        <begin position="159"/>
        <end position="179"/>
    </location>
</feature>
<evidence type="ECO:0000313" key="14">
    <source>
        <dbReference type="EMBL" id="TWW64623.1"/>
    </source>
</evidence>
<dbReference type="AlphaFoldDB" id="A0A5C6NBV0"/>
<comment type="similarity">
    <text evidence="2">Belongs to the G-protein coupled receptor 3 family.</text>
</comment>
<evidence type="ECO:0000256" key="6">
    <source>
        <dbReference type="ARBA" id="ARBA00023040"/>
    </source>
</evidence>
<evidence type="ECO:0000256" key="5">
    <source>
        <dbReference type="ARBA" id="ARBA00022989"/>
    </source>
</evidence>
<sequence length="562" mass="62578">MGRRGSKDDEEEEEEKSSTEGTREDGQRSAGTPVVFNENGDAPGRYDIFQYQITNRSTTEYRVIGSWTNKLNLKVQNMRWKSGDPSLPPSVCSVPCRTGERKKVVKGVPCCWHCERCEGYHYQASEFTCELCPYEMRPDANRTGCVPILIIKLEWHSPWAVVPVFISMLGIVATSFVIVTFVRYNDTPIVRASGREMSYVLLTGIFLCYAITFLMIATPDVGVCSFRRIFLGLGMCFSYAALLTKTNRIHRIFEQGKKAVTAPRFISPASQLVITFSLISVQLLGVFVWFVADPPHTVVDYGEQRTQDPMAARGVLKCDISDLSLICSLGYSILLMVTCTVYAIKTRGVPETFNEAKPIGFTMYTTCIIWLAFIPIFFGTSQSAERIDRNPGPVLSENRSFHISSYGNAGYGSAQRGGCPRDQCSQWRSELLPSPLTMFLSLSPGSSQMYIQTTTLTISLSLSASVSLGMLYMPKVYVILFHPEQNVPKRKRSFKAIVTAATMSGKLSQKGGDRPNGEVKTELCESMETNRASLLKIPESPDLAPHPWTLSPSLIIKPNTFL</sequence>
<dbReference type="InterPro" id="IPR017979">
    <property type="entry name" value="GPCR_3_CS"/>
</dbReference>
<keyword evidence="10" id="KW-0807">Transducer</keyword>
<evidence type="ECO:0000256" key="9">
    <source>
        <dbReference type="ARBA" id="ARBA00023180"/>
    </source>
</evidence>
<reference evidence="14 15" key="1">
    <citation type="submission" date="2019-04" db="EMBL/GenBank/DDBJ databases">
        <title>Chromosome genome assembly for Takifugu flavidus.</title>
        <authorList>
            <person name="Xiao S."/>
        </authorList>
    </citation>
    <scope>NUCLEOTIDE SEQUENCE [LARGE SCALE GENOMIC DNA]</scope>
    <source>
        <strain evidence="14">HTHZ2018</strain>
        <tissue evidence="14">Muscle</tissue>
    </source>
</reference>
<feature type="transmembrane region" description="Helical" evidence="12">
    <location>
        <begin position="323"/>
        <end position="344"/>
    </location>
</feature>
<organism evidence="14 15">
    <name type="scientific">Takifugu flavidus</name>
    <name type="common">sansaifugu</name>
    <dbReference type="NCBI Taxonomy" id="433684"/>
    <lineage>
        <taxon>Eukaryota</taxon>
        <taxon>Metazoa</taxon>
        <taxon>Chordata</taxon>
        <taxon>Craniata</taxon>
        <taxon>Vertebrata</taxon>
        <taxon>Euteleostomi</taxon>
        <taxon>Actinopterygii</taxon>
        <taxon>Neopterygii</taxon>
        <taxon>Teleostei</taxon>
        <taxon>Neoteleostei</taxon>
        <taxon>Acanthomorphata</taxon>
        <taxon>Eupercaria</taxon>
        <taxon>Tetraodontiformes</taxon>
        <taxon>Tetradontoidea</taxon>
        <taxon>Tetraodontidae</taxon>
        <taxon>Takifugu</taxon>
    </lineage>
</organism>
<evidence type="ECO:0000256" key="7">
    <source>
        <dbReference type="ARBA" id="ARBA00023136"/>
    </source>
</evidence>
<evidence type="ECO:0000256" key="4">
    <source>
        <dbReference type="ARBA" id="ARBA00022692"/>
    </source>
</evidence>
<dbReference type="InterPro" id="IPR011500">
    <property type="entry name" value="GPCR_3_9-Cys_dom"/>
</dbReference>
<keyword evidence="3" id="KW-1003">Cell membrane</keyword>
<feature type="domain" description="G-protein coupled receptors family 3 profile" evidence="13">
    <location>
        <begin position="159"/>
        <end position="495"/>
    </location>
</feature>
<feature type="transmembrane region" description="Helical" evidence="12">
    <location>
        <begin position="225"/>
        <end position="244"/>
    </location>
</feature>
<dbReference type="Pfam" id="PF00003">
    <property type="entry name" value="7tm_3"/>
    <property type="match status" value="1"/>
</dbReference>
<dbReference type="PRINTS" id="PR01176">
    <property type="entry name" value="GABABRECEPTR"/>
</dbReference>
<name>A0A5C6NBV0_9TELE</name>
<dbReference type="Gene3D" id="2.10.50.30">
    <property type="entry name" value="GPCR, family 3, nine cysteines domain"/>
    <property type="match status" value="1"/>
</dbReference>
<feature type="region of interest" description="Disordered" evidence="11">
    <location>
        <begin position="1"/>
        <end position="41"/>
    </location>
</feature>
<dbReference type="Proteomes" id="UP000324091">
    <property type="component" value="Chromosome 22"/>
</dbReference>
<feature type="transmembrane region" description="Helical" evidence="12">
    <location>
        <begin position="449"/>
        <end position="472"/>
    </location>
</feature>
<feature type="compositionally biased region" description="Basic and acidic residues" evidence="11">
    <location>
        <begin position="16"/>
        <end position="27"/>
    </location>
</feature>
<dbReference type="GO" id="GO:0005886">
    <property type="term" value="C:plasma membrane"/>
    <property type="evidence" value="ECO:0007669"/>
    <property type="project" value="UniProtKB-SubCell"/>
</dbReference>
<evidence type="ECO:0000256" key="3">
    <source>
        <dbReference type="ARBA" id="ARBA00022475"/>
    </source>
</evidence>
<keyword evidence="7 12" id="KW-0472">Membrane</keyword>
<dbReference type="FunFam" id="2.10.50.30:FF:000001">
    <property type="entry name" value="metabotropic glutamate receptor 1"/>
    <property type="match status" value="1"/>
</dbReference>
<keyword evidence="6" id="KW-0297">G-protein coupled receptor</keyword>
<dbReference type="PROSITE" id="PS00981">
    <property type="entry name" value="G_PROTEIN_RECEP_F3_3"/>
    <property type="match status" value="1"/>
</dbReference>
<evidence type="ECO:0000256" key="12">
    <source>
        <dbReference type="SAM" id="Phobius"/>
    </source>
</evidence>
<protein>
    <submittedName>
        <fullName evidence="14">Metabotropic glutamate receptor 8</fullName>
    </submittedName>
</protein>
<keyword evidence="9" id="KW-0325">Glycoprotein</keyword>
<dbReference type="InterPro" id="IPR028082">
    <property type="entry name" value="Peripla_BP_I"/>
</dbReference>
<dbReference type="InterPro" id="IPR017978">
    <property type="entry name" value="GPCR_3_C"/>
</dbReference>
<dbReference type="PANTHER" id="PTHR24060">
    <property type="entry name" value="METABOTROPIC GLUTAMATE RECEPTOR"/>
    <property type="match status" value="1"/>
</dbReference>
<dbReference type="PROSITE" id="PS50259">
    <property type="entry name" value="G_PROTEIN_RECEP_F3_4"/>
    <property type="match status" value="1"/>
</dbReference>
<keyword evidence="8 14" id="KW-0675">Receptor</keyword>
<evidence type="ECO:0000313" key="15">
    <source>
        <dbReference type="Proteomes" id="UP000324091"/>
    </source>
</evidence>
<evidence type="ECO:0000259" key="13">
    <source>
        <dbReference type="PROSITE" id="PS50259"/>
    </source>
</evidence>
<gene>
    <name evidence="14" type="ORF">D4764_22G0002700</name>
</gene>
<evidence type="ECO:0000256" key="11">
    <source>
        <dbReference type="SAM" id="MobiDB-lite"/>
    </source>
</evidence>
<evidence type="ECO:0000256" key="2">
    <source>
        <dbReference type="ARBA" id="ARBA00007242"/>
    </source>
</evidence>
<dbReference type="SUPFAM" id="SSF53822">
    <property type="entry name" value="Periplasmic binding protein-like I"/>
    <property type="match status" value="1"/>
</dbReference>
<dbReference type="GO" id="GO:0004930">
    <property type="term" value="F:G protein-coupled receptor activity"/>
    <property type="evidence" value="ECO:0007669"/>
    <property type="project" value="UniProtKB-KW"/>
</dbReference>
<keyword evidence="4 12" id="KW-0812">Transmembrane</keyword>
<dbReference type="Pfam" id="PF07562">
    <property type="entry name" value="NCD3G"/>
    <property type="match status" value="1"/>
</dbReference>
<feature type="transmembrane region" description="Helical" evidence="12">
    <location>
        <begin position="199"/>
        <end position="219"/>
    </location>
</feature>
<dbReference type="InterPro" id="IPR050726">
    <property type="entry name" value="mGluR"/>
</dbReference>
<keyword evidence="15" id="KW-1185">Reference proteome</keyword>
<evidence type="ECO:0000256" key="1">
    <source>
        <dbReference type="ARBA" id="ARBA00004651"/>
    </source>
</evidence>
<accession>A0A5C6NBV0</accession>
<evidence type="ECO:0000256" key="10">
    <source>
        <dbReference type="ARBA" id="ARBA00023224"/>
    </source>
</evidence>
<comment type="subcellular location">
    <subcellularLocation>
        <location evidence="1">Cell membrane</location>
        <topology evidence="1">Multi-pass membrane protein</topology>
    </subcellularLocation>
</comment>
<keyword evidence="5 12" id="KW-1133">Transmembrane helix</keyword>